<evidence type="ECO:0000256" key="9">
    <source>
        <dbReference type="ARBA" id="ARBA00022989"/>
    </source>
</evidence>
<keyword evidence="5" id="KW-0679">Respiratory chain</keyword>
<dbReference type="NCBIfam" id="NF005141">
    <property type="entry name" value="PRK06590.1"/>
    <property type="match status" value="1"/>
</dbReference>
<feature type="transmembrane region" description="Helical" evidence="15">
    <location>
        <begin position="438"/>
        <end position="461"/>
    </location>
</feature>
<dbReference type="RefSeq" id="WP_013531100.1">
    <property type="nucleotide sequence ID" value="NZ_CP088147.1"/>
</dbReference>
<feature type="transmembrane region" description="Helical" evidence="15">
    <location>
        <begin position="392"/>
        <end position="418"/>
    </location>
</feature>
<feature type="transmembrane region" description="Helical" evidence="15">
    <location>
        <begin position="6"/>
        <end position="23"/>
    </location>
</feature>
<feature type="transmembrane region" description="Helical" evidence="15">
    <location>
        <begin position="137"/>
        <end position="156"/>
    </location>
</feature>
<dbReference type="Pfam" id="PF00662">
    <property type="entry name" value="Proton_antipo_N"/>
    <property type="match status" value="1"/>
</dbReference>
<dbReference type="GO" id="GO:0042773">
    <property type="term" value="P:ATP synthesis coupled electron transport"/>
    <property type="evidence" value="ECO:0007669"/>
    <property type="project" value="InterPro"/>
</dbReference>
<evidence type="ECO:0000256" key="4">
    <source>
        <dbReference type="ARBA" id="ARBA00022448"/>
    </source>
</evidence>
<dbReference type="NCBIfam" id="TIGR01974">
    <property type="entry name" value="NDH_I_L"/>
    <property type="match status" value="1"/>
</dbReference>
<dbReference type="GO" id="GO:0008137">
    <property type="term" value="F:NADH dehydrogenase (ubiquinone) activity"/>
    <property type="evidence" value="ECO:0007669"/>
    <property type="project" value="UniProtKB-EC"/>
</dbReference>
<evidence type="ECO:0000313" key="19">
    <source>
        <dbReference type="EMBL" id="UTU49366.1"/>
    </source>
</evidence>
<feature type="domain" description="NADH-Ubiquinone oxidoreductase (complex I) chain 5 N-terminal" evidence="17">
    <location>
        <begin position="65"/>
        <end position="115"/>
    </location>
</feature>
<evidence type="ECO:0000256" key="1">
    <source>
        <dbReference type="ARBA" id="ARBA00004127"/>
    </source>
</evidence>
<comment type="subcellular location">
    <subcellularLocation>
        <location evidence="1">Endomembrane system</location>
        <topology evidence="1">Multi-pass membrane protein</topology>
    </subcellularLocation>
    <subcellularLocation>
        <location evidence="14">Membrane</location>
        <topology evidence="14">Multi-pass membrane protein</topology>
    </subcellularLocation>
</comment>
<dbReference type="PRINTS" id="PR01435">
    <property type="entry name" value="NPOXDRDTASE5"/>
</dbReference>
<dbReference type="GO" id="GO:0015990">
    <property type="term" value="P:electron transport coupled proton transport"/>
    <property type="evidence" value="ECO:0007669"/>
    <property type="project" value="TreeGrafter"/>
</dbReference>
<keyword evidence="4" id="KW-0813">Transport</keyword>
<dbReference type="InterPro" id="IPR001750">
    <property type="entry name" value="ND/Mrp_TM"/>
</dbReference>
<keyword evidence="12 15" id="KW-0472">Membrane</keyword>
<sequence>MYQAIVFLPLLGFLIVGLFGTSLGAKASEYITSGFLVVAAVLSWVAFFTVGFGHGEVFTVPVLRWIQSGGLEASWALRIDTLTVVMLVVVNTVSALVHIYSIGYMHHDPNRPRFFAYLSLFTFAMLMLVTADNLVQMFFGWEGVGLASYLLIGFWYKKPSANAAAIKAFVVNRVGDFGFALGIFGVFVLFGSVNLGTIFANAATFIPAEGAPQGAAVLTFLGHALDKQAAMTIVCLLLFMGAMGKSAQVPLHTWLPDAMEGPTPVSALIHAATMVTAGVFMLARLSPLFELSHSALTVVTFIGAFTAFFAATVGLVQNDIKRVIAYSTCSQLGYMFVALGVGAYGAAIFHLFTHAFFKALLFLGSGSVIHAVSDEQDMRKMGGLRKLIPTTYWMMVIGTLALTGVGIPVTVIGTAGFFSKDAIIESAFAGHNSVAGMAFVLLVIAACFTSFYSWRLIFMTFHGKPRASHEVMHHVHESPPVMLVPLFILAAGALFAGVIFHNAFIGEGYAEFWKASLFTLPDNHILHDIHELPLWVELSPFIAMLIGFALAWKFYIRSPEMPVNLAAQHRGLYAFLLNKWYFDELYDFLFVRPAKRLGHFLWKTGDGTVIDGLGPDGISARVVDVTNRVVKLQTGYLYHYAFAMLIGVAALVTWMML</sequence>
<feature type="transmembrane region" description="Helical" evidence="15">
    <location>
        <begin position="177"/>
        <end position="208"/>
    </location>
</feature>
<dbReference type="EMBL" id="CP088147">
    <property type="protein sequence ID" value="UTU49366.1"/>
    <property type="molecule type" value="Genomic_DNA"/>
</dbReference>
<evidence type="ECO:0000256" key="13">
    <source>
        <dbReference type="ARBA" id="ARBA00049551"/>
    </source>
</evidence>
<feature type="transmembrane region" description="Helical" evidence="15">
    <location>
        <begin position="482"/>
        <end position="504"/>
    </location>
</feature>
<proteinExistence type="predicted"/>
<evidence type="ECO:0000256" key="12">
    <source>
        <dbReference type="ARBA" id="ARBA00023136"/>
    </source>
</evidence>
<evidence type="ECO:0000256" key="7">
    <source>
        <dbReference type="ARBA" id="ARBA00022967"/>
    </source>
</evidence>
<protein>
    <recommendedName>
        <fullName evidence="3">NADH-ubiquinone oxidoreductase chain 5</fullName>
        <ecNumber evidence="2">7.1.1.2</ecNumber>
    </recommendedName>
</protein>
<evidence type="ECO:0000259" key="17">
    <source>
        <dbReference type="Pfam" id="PF00662"/>
    </source>
</evidence>
<evidence type="ECO:0000256" key="10">
    <source>
        <dbReference type="ARBA" id="ARBA00023027"/>
    </source>
</evidence>
<keyword evidence="10" id="KW-0520">NAD</keyword>
<comment type="catalytic activity">
    <reaction evidence="13">
        <text>a ubiquinone + NADH + 5 H(+)(in) = a ubiquinol + NAD(+) + 4 H(+)(out)</text>
        <dbReference type="Rhea" id="RHEA:29091"/>
        <dbReference type="Rhea" id="RHEA-COMP:9565"/>
        <dbReference type="Rhea" id="RHEA-COMP:9566"/>
        <dbReference type="ChEBI" id="CHEBI:15378"/>
        <dbReference type="ChEBI" id="CHEBI:16389"/>
        <dbReference type="ChEBI" id="CHEBI:17976"/>
        <dbReference type="ChEBI" id="CHEBI:57540"/>
        <dbReference type="ChEBI" id="CHEBI:57945"/>
        <dbReference type="EC" id="7.1.1.2"/>
    </reaction>
</comment>
<reference evidence="19 20" key="1">
    <citation type="journal article" date="2022" name="Microbiol. Resour. Announc.">
        <title>Complete Genome Sequence of Mesorhizobium ciceri Strain R30, a Rhizobium Used as a Commercial Inoculant for Chickpea in Argentina.</title>
        <authorList>
            <person name="Foresto E."/>
            <person name="Revale S."/>
            <person name="Primo E."/>
            <person name="Nievas F."/>
            <person name="Carezzano E."/>
            <person name="Puente M."/>
            <person name="Alzari P."/>
            <person name="Mart M."/>
            <person name="Ben-Assaya M."/>
            <person name="Mornico D."/>
            <person name="Santoro M."/>
            <person name="Mart F."/>
            <person name="Giordano W."/>
            <person name="Bogino P."/>
        </authorList>
    </citation>
    <scope>NUCLEOTIDE SEQUENCE [LARGE SCALE GENOMIC DNA]</scope>
    <source>
        <strain evidence="19 20">R30</strain>
    </source>
</reference>
<feature type="domain" description="NADH:quinone oxidoreductase/Mrp antiporter transmembrane" evidence="16">
    <location>
        <begin position="131"/>
        <end position="441"/>
    </location>
</feature>
<keyword evidence="6 14" id="KW-0812">Transmembrane</keyword>
<dbReference type="Gene3D" id="1.20.5.2700">
    <property type="match status" value="1"/>
</dbReference>
<evidence type="ECO:0000256" key="15">
    <source>
        <dbReference type="SAM" id="Phobius"/>
    </source>
</evidence>
<dbReference type="AlphaFoldDB" id="A0AB38T339"/>
<dbReference type="PANTHER" id="PTHR42829:SF2">
    <property type="entry name" value="NADH-UBIQUINONE OXIDOREDUCTASE CHAIN 5"/>
    <property type="match status" value="1"/>
</dbReference>
<evidence type="ECO:0000313" key="20">
    <source>
        <dbReference type="Proteomes" id="UP001060070"/>
    </source>
</evidence>
<dbReference type="Pfam" id="PF06455">
    <property type="entry name" value="NADH5_C"/>
    <property type="match status" value="1"/>
</dbReference>
<name>A0AB38T339_9HYPH</name>
<dbReference type="InterPro" id="IPR003945">
    <property type="entry name" value="NU5C-like"/>
</dbReference>
<evidence type="ECO:0000256" key="11">
    <source>
        <dbReference type="ARBA" id="ARBA00023075"/>
    </source>
</evidence>
<feature type="transmembrane region" description="Helical" evidence="15">
    <location>
        <begin position="295"/>
        <end position="316"/>
    </location>
</feature>
<evidence type="ECO:0000256" key="8">
    <source>
        <dbReference type="ARBA" id="ARBA00022982"/>
    </source>
</evidence>
<evidence type="ECO:0000259" key="16">
    <source>
        <dbReference type="Pfam" id="PF00361"/>
    </source>
</evidence>
<feature type="domain" description="NADH dehydrogenase subunit 5 C-terminal" evidence="18">
    <location>
        <begin position="452"/>
        <end position="504"/>
    </location>
</feature>
<feature type="transmembrane region" description="Helical" evidence="15">
    <location>
        <begin position="75"/>
        <end position="102"/>
    </location>
</feature>
<dbReference type="GO" id="GO:0016020">
    <property type="term" value="C:membrane"/>
    <property type="evidence" value="ECO:0007669"/>
    <property type="project" value="UniProtKB-SubCell"/>
</dbReference>
<evidence type="ECO:0000256" key="6">
    <source>
        <dbReference type="ARBA" id="ARBA00022692"/>
    </source>
</evidence>
<keyword evidence="8" id="KW-0249">Electron transport</keyword>
<keyword evidence="9 15" id="KW-1133">Transmembrane helix</keyword>
<dbReference type="Proteomes" id="UP001060070">
    <property type="component" value="Chromosome"/>
</dbReference>
<evidence type="ECO:0000256" key="3">
    <source>
        <dbReference type="ARBA" id="ARBA00021096"/>
    </source>
</evidence>
<feature type="transmembrane region" description="Helical" evidence="15">
    <location>
        <begin position="637"/>
        <end position="656"/>
    </location>
</feature>
<dbReference type="EC" id="7.1.1.2" evidence="2"/>
<gene>
    <name evidence="19" type="primary">nuoL</name>
    <name evidence="19" type="ORF">LRP29_17825</name>
</gene>
<feature type="transmembrane region" description="Helical" evidence="15">
    <location>
        <begin position="532"/>
        <end position="552"/>
    </location>
</feature>
<keyword evidence="7" id="KW-1278">Translocase</keyword>
<dbReference type="InterPro" id="IPR018393">
    <property type="entry name" value="NADHpl_OxRdtase_5_subgr"/>
</dbReference>
<feature type="transmembrane region" description="Helical" evidence="15">
    <location>
        <begin position="228"/>
        <end position="244"/>
    </location>
</feature>
<dbReference type="PRINTS" id="PR01434">
    <property type="entry name" value="NADHDHGNASE5"/>
</dbReference>
<evidence type="ECO:0000259" key="18">
    <source>
        <dbReference type="Pfam" id="PF06455"/>
    </source>
</evidence>
<accession>A0AB38T339</accession>
<feature type="transmembrane region" description="Helical" evidence="15">
    <location>
        <begin position="35"/>
        <end position="55"/>
    </location>
</feature>
<feature type="transmembrane region" description="Helical" evidence="15">
    <location>
        <begin position="323"/>
        <end position="349"/>
    </location>
</feature>
<keyword evidence="11" id="KW-0830">Ubiquinone</keyword>
<dbReference type="InterPro" id="IPR001516">
    <property type="entry name" value="Proton_antipo_N"/>
</dbReference>
<feature type="transmembrane region" description="Helical" evidence="15">
    <location>
        <begin position="355"/>
        <end position="372"/>
    </location>
</feature>
<feature type="transmembrane region" description="Helical" evidence="15">
    <location>
        <begin position="265"/>
        <end position="283"/>
    </location>
</feature>
<dbReference type="InterPro" id="IPR010934">
    <property type="entry name" value="NADH_DH_su5_C"/>
</dbReference>
<organism evidence="19 20">
    <name type="scientific">Mesorhizobium ciceri</name>
    <dbReference type="NCBI Taxonomy" id="39645"/>
    <lineage>
        <taxon>Bacteria</taxon>
        <taxon>Pseudomonadati</taxon>
        <taxon>Pseudomonadota</taxon>
        <taxon>Alphaproteobacteria</taxon>
        <taxon>Hyphomicrobiales</taxon>
        <taxon>Phyllobacteriaceae</taxon>
        <taxon>Mesorhizobium</taxon>
    </lineage>
</organism>
<dbReference type="GO" id="GO:0012505">
    <property type="term" value="C:endomembrane system"/>
    <property type="evidence" value="ECO:0007669"/>
    <property type="project" value="UniProtKB-SubCell"/>
</dbReference>
<feature type="transmembrane region" description="Helical" evidence="15">
    <location>
        <begin position="114"/>
        <end position="131"/>
    </location>
</feature>
<dbReference type="Pfam" id="PF00361">
    <property type="entry name" value="Proton_antipo_M"/>
    <property type="match status" value="1"/>
</dbReference>
<evidence type="ECO:0000256" key="5">
    <source>
        <dbReference type="ARBA" id="ARBA00022660"/>
    </source>
</evidence>
<dbReference type="GO" id="GO:0003954">
    <property type="term" value="F:NADH dehydrogenase activity"/>
    <property type="evidence" value="ECO:0007669"/>
    <property type="project" value="TreeGrafter"/>
</dbReference>
<evidence type="ECO:0000256" key="2">
    <source>
        <dbReference type="ARBA" id="ARBA00012944"/>
    </source>
</evidence>
<dbReference type="PANTHER" id="PTHR42829">
    <property type="entry name" value="NADH-UBIQUINONE OXIDOREDUCTASE CHAIN 5"/>
    <property type="match status" value="1"/>
</dbReference>
<evidence type="ECO:0000256" key="14">
    <source>
        <dbReference type="RuleBase" id="RU000320"/>
    </source>
</evidence>
<keyword evidence="20" id="KW-1185">Reference proteome</keyword>